<keyword evidence="3" id="KW-0678">Repressor</keyword>
<sequence length="419" mass="46424">MIASFQQLRLESLNILFPIIQSSLYLFLLQDSCPAIKNVKYYTDDWPTLAAKSAYEKSVFTRTLNTDLYCNAEKIGLDYMDVESLKKMNKNKKLVKKLAKKYHAFLASEAIIKQIPRLLGPGLNKAGKYYNFLTLMASMTLSSAASHIFGKFPTLVTHQESLEAKVNETKAMVKFQLKKVLCMGVAVGNCAMEEKQIFQNVQLSVNFLVSLLKKNWQNVNFFVTLALFISEVLVPEKHYGKAIPGILICSFLRQSEADGFSSPPPPLDESCLSNLSSGEWESFSDADAVEAVIHGLRSSDRLFFEPGTTSSMVEEAAKSDVDGAPFHGSIAMAVDSEDPYRDFKQSMEEMLLAHGVGDWAWLQQMLGWYLLLNGKKNHGFIIGAFMDLLLGIASSSTSCSSSSSPSSSSSSSFTFEIVE</sequence>
<proteinExistence type="inferred from homology"/>
<dbReference type="InterPro" id="IPR016095">
    <property type="entry name" value="Ribosomal_uL1_3-a/b-sand"/>
</dbReference>
<evidence type="ECO:0000256" key="5">
    <source>
        <dbReference type="ARBA" id="ARBA00023015"/>
    </source>
</evidence>
<dbReference type="Pfam" id="PF00687">
    <property type="entry name" value="Ribosomal_L1"/>
    <property type="match status" value="1"/>
</dbReference>
<evidence type="ECO:0000256" key="3">
    <source>
        <dbReference type="ARBA" id="ARBA00022491"/>
    </source>
</evidence>
<evidence type="ECO:0000256" key="1">
    <source>
        <dbReference type="ARBA" id="ARBA00004123"/>
    </source>
</evidence>
<organism evidence="11 12">
    <name type="scientific">Musa balbisiana</name>
    <name type="common">Banana</name>
    <dbReference type="NCBI Taxonomy" id="52838"/>
    <lineage>
        <taxon>Eukaryota</taxon>
        <taxon>Viridiplantae</taxon>
        <taxon>Streptophyta</taxon>
        <taxon>Embryophyta</taxon>
        <taxon>Tracheophyta</taxon>
        <taxon>Spermatophyta</taxon>
        <taxon>Magnoliopsida</taxon>
        <taxon>Liliopsida</taxon>
        <taxon>Zingiberales</taxon>
        <taxon>Musaceae</taxon>
        <taxon>Musa</taxon>
    </lineage>
</organism>
<evidence type="ECO:0000256" key="7">
    <source>
        <dbReference type="ARBA" id="ARBA00023242"/>
    </source>
</evidence>
<dbReference type="Pfam" id="PF04844">
    <property type="entry name" value="Ovate"/>
    <property type="match status" value="1"/>
</dbReference>
<dbReference type="FunFam" id="3.30.190.20:FF:000006">
    <property type="entry name" value="Ribosomal protein"/>
    <property type="match status" value="1"/>
</dbReference>
<evidence type="ECO:0000313" key="12">
    <source>
        <dbReference type="Proteomes" id="UP000317650"/>
    </source>
</evidence>
<gene>
    <name evidence="11" type="ORF">C4D60_Mb05t27850</name>
</gene>
<keyword evidence="6" id="KW-0804">Transcription</keyword>
<evidence type="ECO:0000256" key="8">
    <source>
        <dbReference type="ARBA" id="ARBA00023274"/>
    </source>
</evidence>
<dbReference type="NCBIfam" id="TIGR01568">
    <property type="entry name" value="A_thal_3678"/>
    <property type="match status" value="1"/>
</dbReference>
<keyword evidence="4" id="KW-0689">Ribosomal protein</keyword>
<dbReference type="Proteomes" id="UP000317650">
    <property type="component" value="Chromosome 5"/>
</dbReference>
<dbReference type="SUPFAM" id="SSF56808">
    <property type="entry name" value="Ribosomal protein L1"/>
    <property type="match status" value="1"/>
</dbReference>
<dbReference type="GO" id="GO:0005840">
    <property type="term" value="C:ribosome"/>
    <property type="evidence" value="ECO:0007669"/>
    <property type="project" value="UniProtKB-KW"/>
</dbReference>
<dbReference type="InterPro" id="IPR028364">
    <property type="entry name" value="Ribosomal_uL1/biogenesis"/>
</dbReference>
<comment type="caution">
    <text evidence="11">The sequence shown here is derived from an EMBL/GenBank/DDBJ whole genome shotgun (WGS) entry which is preliminary data.</text>
</comment>
<dbReference type="CDD" id="cd00403">
    <property type="entry name" value="Ribosomal_L1"/>
    <property type="match status" value="1"/>
</dbReference>
<accession>A0A4S8JZD3</accession>
<dbReference type="GO" id="GO:1990904">
    <property type="term" value="C:ribonucleoprotein complex"/>
    <property type="evidence" value="ECO:0007669"/>
    <property type="project" value="UniProtKB-KW"/>
</dbReference>
<dbReference type="PANTHER" id="PTHR23105">
    <property type="entry name" value="RIBOSOMAL PROTEIN L7AE FAMILY MEMBER"/>
    <property type="match status" value="1"/>
</dbReference>
<name>A0A4S8JZD3_MUSBA</name>
<comment type="similarity">
    <text evidence="2">Belongs to the universal ribosomal protein uL1 family.</text>
</comment>
<evidence type="ECO:0000256" key="4">
    <source>
        <dbReference type="ARBA" id="ARBA00022980"/>
    </source>
</evidence>
<evidence type="ECO:0000259" key="10">
    <source>
        <dbReference type="PROSITE" id="PS51754"/>
    </source>
</evidence>
<reference evidence="11 12" key="1">
    <citation type="journal article" date="2019" name="Nat. Plants">
        <title>Genome sequencing of Musa balbisiana reveals subgenome evolution and function divergence in polyploid bananas.</title>
        <authorList>
            <person name="Yao X."/>
        </authorList>
    </citation>
    <scope>NUCLEOTIDE SEQUENCE [LARGE SCALE GENOMIC DNA]</scope>
    <source>
        <strain evidence="12">cv. DH-PKW</strain>
        <tissue evidence="11">Leaves</tissue>
    </source>
</reference>
<feature type="region of interest" description="Disordered" evidence="9">
    <location>
        <begin position="397"/>
        <end position="419"/>
    </location>
</feature>
<keyword evidence="5" id="KW-0805">Transcription regulation</keyword>
<dbReference type="InterPro" id="IPR006458">
    <property type="entry name" value="Ovate_C"/>
</dbReference>
<dbReference type="PROSITE" id="PS51754">
    <property type="entry name" value="OVATE"/>
    <property type="match status" value="1"/>
</dbReference>
<keyword evidence="7" id="KW-0539">Nucleus</keyword>
<evidence type="ECO:0000256" key="9">
    <source>
        <dbReference type="SAM" id="MobiDB-lite"/>
    </source>
</evidence>
<dbReference type="GO" id="GO:0003723">
    <property type="term" value="F:RNA binding"/>
    <property type="evidence" value="ECO:0007669"/>
    <property type="project" value="InterPro"/>
</dbReference>
<dbReference type="AlphaFoldDB" id="A0A4S8JZD3"/>
<dbReference type="InterPro" id="IPR050257">
    <property type="entry name" value="eL8/uL1-like"/>
</dbReference>
<evidence type="ECO:0000313" key="11">
    <source>
        <dbReference type="EMBL" id="THU67736.1"/>
    </source>
</evidence>
<feature type="domain" description="OVATE" evidence="10">
    <location>
        <begin position="330"/>
        <end position="391"/>
    </location>
</feature>
<dbReference type="STRING" id="52838.A0A4S8JZD3"/>
<dbReference type="Gene3D" id="3.30.190.20">
    <property type="match status" value="1"/>
</dbReference>
<evidence type="ECO:0000256" key="6">
    <source>
        <dbReference type="ARBA" id="ARBA00023163"/>
    </source>
</evidence>
<protein>
    <recommendedName>
        <fullName evidence="10">OVATE domain-containing protein</fullName>
    </recommendedName>
</protein>
<keyword evidence="8" id="KW-0687">Ribonucleoprotein</keyword>
<evidence type="ECO:0000256" key="2">
    <source>
        <dbReference type="ARBA" id="ARBA00010531"/>
    </source>
</evidence>
<dbReference type="InterPro" id="IPR023674">
    <property type="entry name" value="Ribosomal_uL1-like"/>
</dbReference>
<feature type="compositionally biased region" description="Low complexity" evidence="9">
    <location>
        <begin position="397"/>
        <end position="412"/>
    </location>
</feature>
<comment type="subcellular location">
    <subcellularLocation>
        <location evidence="1">Nucleus</location>
    </subcellularLocation>
</comment>
<keyword evidence="12" id="KW-1185">Reference proteome</keyword>
<dbReference type="Gene3D" id="3.40.50.790">
    <property type="match status" value="1"/>
</dbReference>
<dbReference type="EMBL" id="PYDT01000003">
    <property type="protein sequence ID" value="THU67736.1"/>
    <property type="molecule type" value="Genomic_DNA"/>
</dbReference>
<dbReference type="GO" id="GO:0005634">
    <property type="term" value="C:nucleus"/>
    <property type="evidence" value="ECO:0007669"/>
    <property type="project" value="UniProtKB-SubCell"/>
</dbReference>